<keyword evidence="1" id="KW-0812">Transmembrane</keyword>
<evidence type="ECO:0000313" key="3">
    <source>
        <dbReference type="Proteomes" id="UP001596044"/>
    </source>
</evidence>
<feature type="transmembrane region" description="Helical" evidence="1">
    <location>
        <begin position="135"/>
        <end position="156"/>
    </location>
</feature>
<keyword evidence="1" id="KW-0472">Membrane</keyword>
<gene>
    <name evidence="2" type="ORF">ACFPOG_27385</name>
</gene>
<dbReference type="EMBL" id="JBHSMJ010000040">
    <property type="protein sequence ID" value="MFC5451932.1"/>
    <property type="molecule type" value="Genomic_DNA"/>
</dbReference>
<dbReference type="Proteomes" id="UP001596044">
    <property type="component" value="Unassembled WGS sequence"/>
</dbReference>
<evidence type="ECO:0000313" key="2">
    <source>
        <dbReference type="EMBL" id="MFC5451932.1"/>
    </source>
</evidence>
<dbReference type="RefSeq" id="WP_270879867.1">
    <property type="nucleotide sequence ID" value="NZ_JAQFVF010000027.1"/>
</dbReference>
<feature type="transmembrane region" description="Helical" evidence="1">
    <location>
        <begin position="106"/>
        <end position="129"/>
    </location>
</feature>
<sequence length="165" mass="19643">MILLPVKFDLNEWFILITLALGYGIMFRLPPRFPKSVVILVLLLSISIVKIVDVVWMQPPYDLYDVNDTPYYELFDFFTWFLYPPFAYFCVYVYDRQQLRGLSIVLYVVASAIFSTAFEGLAVLCHVYTYKGWRFFYSFPVYITVITLTLAFFQYLKIYFKKPRT</sequence>
<keyword evidence="3" id="KW-1185">Reference proteome</keyword>
<reference evidence="3" key="1">
    <citation type="journal article" date="2019" name="Int. J. Syst. Evol. Microbiol.">
        <title>The Global Catalogue of Microorganisms (GCM) 10K type strain sequencing project: providing services to taxonomists for standard genome sequencing and annotation.</title>
        <authorList>
            <consortium name="The Broad Institute Genomics Platform"/>
            <consortium name="The Broad Institute Genome Sequencing Center for Infectious Disease"/>
            <person name="Wu L."/>
            <person name="Ma J."/>
        </authorList>
    </citation>
    <scope>NUCLEOTIDE SEQUENCE [LARGE SCALE GENOMIC DNA]</scope>
    <source>
        <strain evidence="3">KACC 11904</strain>
    </source>
</reference>
<evidence type="ECO:0000256" key="1">
    <source>
        <dbReference type="SAM" id="Phobius"/>
    </source>
</evidence>
<keyword evidence="1" id="KW-1133">Transmembrane helix</keyword>
<proteinExistence type="predicted"/>
<comment type="caution">
    <text evidence="2">The sequence shown here is derived from an EMBL/GenBank/DDBJ whole genome shotgun (WGS) entry which is preliminary data.</text>
</comment>
<feature type="transmembrane region" description="Helical" evidence="1">
    <location>
        <begin position="77"/>
        <end position="94"/>
    </location>
</feature>
<feature type="transmembrane region" description="Helical" evidence="1">
    <location>
        <begin position="13"/>
        <end position="30"/>
    </location>
</feature>
<protein>
    <submittedName>
        <fullName evidence="2">Uncharacterized protein</fullName>
    </submittedName>
</protein>
<name>A0ABW0KFQ4_9BACL</name>
<accession>A0ABW0KFQ4</accession>
<feature type="transmembrane region" description="Helical" evidence="1">
    <location>
        <begin position="37"/>
        <end position="57"/>
    </location>
</feature>
<organism evidence="2 3">
    <name type="scientific">Paenibacillus aestuarii</name>
    <dbReference type="NCBI Taxonomy" id="516965"/>
    <lineage>
        <taxon>Bacteria</taxon>
        <taxon>Bacillati</taxon>
        <taxon>Bacillota</taxon>
        <taxon>Bacilli</taxon>
        <taxon>Bacillales</taxon>
        <taxon>Paenibacillaceae</taxon>
        <taxon>Paenibacillus</taxon>
    </lineage>
</organism>